<dbReference type="Gene3D" id="1.20.1250.20">
    <property type="entry name" value="MFS general substrate transporter like domains"/>
    <property type="match status" value="1"/>
</dbReference>
<feature type="transmembrane region" description="Helical" evidence="2">
    <location>
        <begin position="106"/>
        <end position="127"/>
    </location>
</feature>
<organism evidence="3 4">
    <name type="scientific">Caerostris extrusa</name>
    <name type="common">Bark spider</name>
    <name type="synonym">Caerostris bankana</name>
    <dbReference type="NCBI Taxonomy" id="172846"/>
    <lineage>
        <taxon>Eukaryota</taxon>
        <taxon>Metazoa</taxon>
        <taxon>Ecdysozoa</taxon>
        <taxon>Arthropoda</taxon>
        <taxon>Chelicerata</taxon>
        <taxon>Arachnida</taxon>
        <taxon>Araneae</taxon>
        <taxon>Araneomorphae</taxon>
        <taxon>Entelegynae</taxon>
        <taxon>Araneoidea</taxon>
        <taxon>Araneidae</taxon>
        <taxon>Caerostris</taxon>
    </lineage>
</organism>
<evidence type="ECO:0000256" key="1">
    <source>
        <dbReference type="ARBA" id="ARBA00009172"/>
    </source>
</evidence>
<evidence type="ECO:0000313" key="4">
    <source>
        <dbReference type="Proteomes" id="UP001054945"/>
    </source>
</evidence>
<evidence type="ECO:0000313" key="3">
    <source>
        <dbReference type="EMBL" id="GIY97919.1"/>
    </source>
</evidence>
<dbReference type="AlphaFoldDB" id="A0AAV4XVD3"/>
<dbReference type="SUPFAM" id="SSF103473">
    <property type="entry name" value="MFS general substrate transporter"/>
    <property type="match status" value="1"/>
</dbReference>
<dbReference type="InterPro" id="IPR051951">
    <property type="entry name" value="UNC-93_regulatory"/>
</dbReference>
<sequence length="276" mass="31246">MRSPCSKYNEQSRRNRCHFSSSDIHSAGAVITIPFQLCPEEIWHKSLSNHWHGNCCSLYFVKFLSNVDNYDTFSNADRLNEKEGTVTFSWSHAFATVKFNTKEEQVLLIPLTLLSSMYRSFYMAAFTKACIRCAWSTSHIGLVTVFYGLSAAVSSLLSGYVVKFVGRKCVFVVCQAVSTINLVFMLLWKPRPRQSLLFYLAGSLWGMNAGVISTQLKGEEETASSCFSVHLAAGFAISFVYDEYLCTSVKLYILLVFSCVELIGYLLTEREYQREV</sequence>
<evidence type="ECO:0000256" key="2">
    <source>
        <dbReference type="SAM" id="Phobius"/>
    </source>
</evidence>
<proteinExistence type="inferred from homology"/>
<dbReference type="Proteomes" id="UP001054945">
    <property type="component" value="Unassembled WGS sequence"/>
</dbReference>
<feature type="transmembrane region" description="Helical" evidence="2">
    <location>
        <begin position="139"/>
        <end position="162"/>
    </location>
</feature>
<dbReference type="EMBL" id="BPLR01018229">
    <property type="protein sequence ID" value="GIY97919.1"/>
    <property type="molecule type" value="Genomic_DNA"/>
</dbReference>
<comment type="caution">
    <text evidence="3">The sequence shown here is derived from an EMBL/GenBank/DDBJ whole genome shotgun (WGS) entry which is preliminary data.</text>
</comment>
<dbReference type="PANTHER" id="PTHR19444:SF13">
    <property type="entry name" value="PROTEIN UNC-93 HOMOLOG A"/>
    <property type="match status" value="1"/>
</dbReference>
<gene>
    <name evidence="3" type="primary">unc93a_0</name>
    <name evidence="3" type="ORF">CEXT_554631</name>
</gene>
<keyword evidence="4" id="KW-1185">Reference proteome</keyword>
<reference evidence="3 4" key="1">
    <citation type="submission" date="2021-06" db="EMBL/GenBank/DDBJ databases">
        <title>Caerostris extrusa draft genome.</title>
        <authorList>
            <person name="Kono N."/>
            <person name="Arakawa K."/>
        </authorList>
    </citation>
    <scope>NUCLEOTIDE SEQUENCE [LARGE SCALE GENOMIC DNA]</scope>
</reference>
<dbReference type="InterPro" id="IPR036259">
    <property type="entry name" value="MFS_trans_sf"/>
</dbReference>
<protein>
    <submittedName>
        <fullName evidence="3">Protein unc-93 A</fullName>
    </submittedName>
</protein>
<accession>A0AAV4XVD3</accession>
<feature type="transmembrane region" description="Helical" evidence="2">
    <location>
        <begin position="169"/>
        <end position="188"/>
    </location>
</feature>
<keyword evidence="2" id="KW-0812">Transmembrane</keyword>
<keyword evidence="2" id="KW-0472">Membrane</keyword>
<name>A0AAV4XVD3_CAEEX</name>
<keyword evidence="2" id="KW-1133">Transmembrane helix</keyword>
<dbReference type="PANTHER" id="PTHR19444">
    <property type="entry name" value="UNC-93 RELATED"/>
    <property type="match status" value="1"/>
</dbReference>
<feature type="transmembrane region" description="Helical" evidence="2">
    <location>
        <begin position="247"/>
        <end position="267"/>
    </location>
</feature>
<comment type="similarity">
    <text evidence="1">Belongs to the unc-93 family.</text>
</comment>